<accession>A0ABR2J028</accession>
<keyword evidence="1" id="KW-0175">Coiled coil</keyword>
<name>A0ABR2J028_9EUKA</name>
<reference evidence="3 4" key="1">
    <citation type="submission" date="2024-04" db="EMBL/GenBank/DDBJ databases">
        <title>Tritrichomonas musculus Genome.</title>
        <authorList>
            <person name="Alves-Ferreira E."/>
            <person name="Grigg M."/>
            <person name="Lorenzi H."/>
            <person name="Galac M."/>
        </authorList>
    </citation>
    <scope>NUCLEOTIDE SEQUENCE [LARGE SCALE GENOMIC DNA]</scope>
    <source>
        <strain evidence="3 4">EAF2021</strain>
    </source>
</reference>
<feature type="coiled-coil region" evidence="1">
    <location>
        <begin position="364"/>
        <end position="408"/>
    </location>
</feature>
<keyword evidence="4" id="KW-1185">Reference proteome</keyword>
<organism evidence="3 4">
    <name type="scientific">Tritrichomonas musculus</name>
    <dbReference type="NCBI Taxonomy" id="1915356"/>
    <lineage>
        <taxon>Eukaryota</taxon>
        <taxon>Metamonada</taxon>
        <taxon>Parabasalia</taxon>
        <taxon>Tritrichomonadida</taxon>
        <taxon>Tritrichomonadidae</taxon>
        <taxon>Tritrichomonas</taxon>
    </lineage>
</organism>
<feature type="compositionally biased region" description="Basic and acidic residues" evidence="2">
    <location>
        <begin position="714"/>
        <end position="731"/>
    </location>
</feature>
<feature type="coiled-coil region" evidence="1">
    <location>
        <begin position="958"/>
        <end position="1026"/>
    </location>
</feature>
<evidence type="ECO:0000256" key="1">
    <source>
        <dbReference type="SAM" id="Coils"/>
    </source>
</evidence>
<evidence type="ECO:0000313" key="4">
    <source>
        <dbReference type="Proteomes" id="UP001470230"/>
    </source>
</evidence>
<feature type="region of interest" description="Disordered" evidence="2">
    <location>
        <begin position="712"/>
        <end position="731"/>
    </location>
</feature>
<gene>
    <name evidence="3" type="ORF">M9Y10_009077</name>
</gene>
<sequence>MYDSSGDSLLTESISTCSDSTQKQIQVHQELQHINDLTNAVMKENTQLRAQVQQATSVTSEIEKLNKQNVLLTSQLRKLSNEKNDLNHRLEISLKAKDEAEKKMENEKKNAMITIKNERDRNVSDQLNTENNCQIKMSHLYSELEKLQDYSNQTNLAKKVLENQIEKILNSATHFFKTKFNSVDDLISCFEHASNIIPTDNFNYAQQYPPMKQPPYINQPVDTQCDDTIKKKLKKNKGKIKSLQEEVAQLKRELIRSEKENERLTNNEKLINQEYINKMELLRGDNETKYCEQEREIQTLNKKVKSLEEELKKRKKQLQKVASELESQKMQNLISNNQYGQYDAKPKLSPSSNPYLKKENTLRSVQLENANAELVQQNEDQRNTIQKLNQQIEELQYLKERDEKIKEQLKIDKQKSINDYESLKMLQQETVKEADSLRAALQSKDDDERLNQQKRYIRQLKMDVQSHQKTIDALQAENENLKIEREKYAKANNEINLKAEEIKQALASTNVENQSLKDEIQYLKIEMKRNTKTVDDFVSLDSFVCCEFPLELREKIRTIIDNSLLSVNSKIKCSYQEIASYYARIVKEVNNELNENLIECQRVSNELKNLVVNLSLALELPPRIDITNTLYLVEETKRVKDQLRDCQRANREQDEIIRGINTSMYPNDCDINNNKYGNYNPCIIYQIEEINHKLCQVTQDLEAEKKRSSKYKKALHEEKQKNEMEKLGNEKEISKKDQENSLLNMDLKQAQQLNDELRKNCNQMKCELMTLKQDNDSLKKKYEERIDQLHSRYSSEKTKLETQIQGIITENNQHIQTHMISHKDQESVISALNNTIAAQKKMIEAKNEEIERLEKEADKKVSKIKTSFDYEKEQMIDSYTNTIKQLQAQCEKHRDDLSHLTDQISQSKKKNDKLQKKNRKLELTLAEKKMAIEKISDAKTRENKLFDCNSKATIAAIESKFTDQVNEMKRKLESEKKKIFSIAAEEMHDYFDASENLDERQFRRIMKQASEDIHKLRENEATIKRMLSSTNCDSAIEAVAHILIKK</sequence>
<evidence type="ECO:0000313" key="3">
    <source>
        <dbReference type="EMBL" id="KAK8871164.1"/>
    </source>
</evidence>
<evidence type="ECO:0000256" key="2">
    <source>
        <dbReference type="SAM" id="MobiDB-lite"/>
    </source>
</evidence>
<proteinExistence type="predicted"/>
<feature type="coiled-coil region" evidence="1">
    <location>
        <begin position="457"/>
        <end position="526"/>
    </location>
</feature>
<dbReference type="Proteomes" id="UP001470230">
    <property type="component" value="Unassembled WGS sequence"/>
</dbReference>
<feature type="coiled-coil region" evidence="1">
    <location>
        <begin position="233"/>
        <end position="331"/>
    </location>
</feature>
<dbReference type="EMBL" id="JAPFFF010000014">
    <property type="protein sequence ID" value="KAK8871164.1"/>
    <property type="molecule type" value="Genomic_DNA"/>
</dbReference>
<feature type="coiled-coil region" evidence="1">
    <location>
        <begin position="48"/>
        <end position="121"/>
    </location>
</feature>
<comment type="caution">
    <text evidence="3">The sequence shown here is derived from an EMBL/GenBank/DDBJ whole genome shotgun (WGS) entry which is preliminary data.</text>
</comment>
<feature type="coiled-coil region" evidence="1">
    <location>
        <begin position="829"/>
        <end position="931"/>
    </location>
</feature>
<protein>
    <submittedName>
        <fullName evidence="3">Uncharacterized protein</fullName>
    </submittedName>
</protein>
<feature type="coiled-coil region" evidence="1">
    <location>
        <begin position="586"/>
        <end position="652"/>
    </location>
</feature>